<evidence type="ECO:0000313" key="2">
    <source>
        <dbReference type="Proteomes" id="UP000007883"/>
    </source>
</evidence>
<keyword evidence="2" id="KW-1185">Reference proteome</keyword>
<dbReference type="AlphaFoldDB" id="I0HVZ6"/>
<sequence length="117" mass="12941">MLHAREFHESARSLVILAQSQSYNGAVTLMVHAAIAYSDAVTAKARGVVNQQDHRNAPRLLREVLGSHLPDRQEKILRKLLGRKDEVNYGARSTPLADAERLLVELAEFAAWAEGLA</sequence>
<protein>
    <recommendedName>
        <fullName evidence="3">HEPN domain-containing protein</fullName>
    </recommendedName>
</protein>
<dbReference type="KEGG" id="rge:RGE_38440"/>
<dbReference type="PATRIC" id="fig|983917.3.peg.3754"/>
<proteinExistence type="predicted"/>
<evidence type="ECO:0000313" key="1">
    <source>
        <dbReference type="EMBL" id="BAL97183.1"/>
    </source>
</evidence>
<reference evidence="1 2" key="1">
    <citation type="journal article" date="2012" name="J. Bacteriol.">
        <title>Complete genome sequence of phototrophic betaproteobacterium Rubrivivax gelatinosus IL144.</title>
        <authorList>
            <person name="Nagashima S."/>
            <person name="Kamimura A."/>
            <person name="Shimizu T."/>
            <person name="Nakamura-isaki S."/>
            <person name="Aono E."/>
            <person name="Sakamoto K."/>
            <person name="Ichikawa N."/>
            <person name="Nakazawa H."/>
            <person name="Sekine M."/>
            <person name="Yamazaki S."/>
            <person name="Fujita N."/>
            <person name="Shimada K."/>
            <person name="Hanada S."/>
            <person name="Nagashima K.V.P."/>
        </authorList>
    </citation>
    <scope>NUCLEOTIDE SEQUENCE [LARGE SCALE GENOMIC DNA]</scope>
    <source>
        <strain evidence="2">NBRC 100245 / IL144</strain>
    </source>
</reference>
<dbReference type="eggNOG" id="ENOG5033712">
    <property type="taxonomic scope" value="Bacteria"/>
</dbReference>
<name>I0HVZ6_RUBGI</name>
<dbReference type="Proteomes" id="UP000007883">
    <property type="component" value="Chromosome"/>
</dbReference>
<gene>
    <name evidence="1" type="ordered locus">RGE_38440</name>
</gene>
<accession>I0HVZ6</accession>
<dbReference type="EMBL" id="AP012320">
    <property type="protein sequence ID" value="BAL97183.1"/>
    <property type="molecule type" value="Genomic_DNA"/>
</dbReference>
<dbReference type="HOGENOM" id="CLU_148022_0_0_4"/>
<evidence type="ECO:0008006" key="3">
    <source>
        <dbReference type="Google" id="ProtNLM"/>
    </source>
</evidence>
<organism evidence="1 2">
    <name type="scientific">Rubrivivax gelatinosus (strain NBRC 100245 / IL144)</name>
    <dbReference type="NCBI Taxonomy" id="983917"/>
    <lineage>
        <taxon>Bacteria</taxon>
        <taxon>Pseudomonadati</taxon>
        <taxon>Pseudomonadota</taxon>
        <taxon>Betaproteobacteria</taxon>
        <taxon>Burkholderiales</taxon>
        <taxon>Sphaerotilaceae</taxon>
        <taxon>Rubrivivax</taxon>
    </lineage>
</organism>